<name>A0ABP8XIS7_9MICO</name>
<keyword evidence="2" id="KW-0732">Signal</keyword>
<comment type="caution">
    <text evidence="3">The sequence shown here is derived from an EMBL/GenBank/DDBJ whole genome shotgun (WGS) entry which is preliminary data.</text>
</comment>
<organism evidence="3 4">
    <name type="scientific">Pedococcus ginsenosidimutans</name>
    <dbReference type="NCBI Taxonomy" id="490570"/>
    <lineage>
        <taxon>Bacteria</taxon>
        <taxon>Bacillati</taxon>
        <taxon>Actinomycetota</taxon>
        <taxon>Actinomycetes</taxon>
        <taxon>Micrococcales</taxon>
        <taxon>Intrasporangiaceae</taxon>
        <taxon>Pedococcus</taxon>
    </lineage>
</organism>
<dbReference type="Pfam" id="PF11209">
    <property type="entry name" value="LmeA"/>
    <property type="match status" value="1"/>
</dbReference>
<proteinExistence type="predicted"/>
<dbReference type="EMBL" id="BAABLO010000001">
    <property type="protein sequence ID" value="GAA4708401.1"/>
    <property type="molecule type" value="Genomic_DNA"/>
</dbReference>
<dbReference type="Proteomes" id="UP001500556">
    <property type="component" value="Unassembled WGS sequence"/>
</dbReference>
<sequence>MRAFLAGVLTTLVGLAVAAAIAVSSLPVVDPAQAAPPSPATPSAPGAPSSVAKGETWLADVDLSSSRVLTSDGPLTDVTATGAGVRLTSQGLRAQRLDLEAVLPFATAAKQIGKDVQLYDAGGGRAGVRRIETVLGRRVAVRATGTVTAVNGQLVIVPETVDLGGPGVIDSALSTAARKLVTIRHTVTGLPAGVRLTAVKVEQGGFRTKLTGTDVVLTQ</sequence>
<evidence type="ECO:0000313" key="3">
    <source>
        <dbReference type="EMBL" id="GAA4708401.1"/>
    </source>
</evidence>
<evidence type="ECO:0000256" key="2">
    <source>
        <dbReference type="SAM" id="SignalP"/>
    </source>
</evidence>
<evidence type="ECO:0000256" key="1">
    <source>
        <dbReference type="SAM" id="MobiDB-lite"/>
    </source>
</evidence>
<feature type="chain" id="PRO_5046061113" description="DUF2993 domain-containing protein" evidence="2">
    <location>
        <begin position="35"/>
        <end position="219"/>
    </location>
</feature>
<protein>
    <recommendedName>
        <fullName evidence="5">DUF2993 domain-containing protein</fullName>
    </recommendedName>
</protein>
<keyword evidence="4" id="KW-1185">Reference proteome</keyword>
<accession>A0ABP8XIS7</accession>
<reference evidence="4" key="1">
    <citation type="journal article" date="2019" name="Int. J. Syst. Evol. Microbiol.">
        <title>The Global Catalogue of Microorganisms (GCM) 10K type strain sequencing project: providing services to taxonomists for standard genome sequencing and annotation.</title>
        <authorList>
            <consortium name="The Broad Institute Genomics Platform"/>
            <consortium name="The Broad Institute Genome Sequencing Center for Infectious Disease"/>
            <person name="Wu L."/>
            <person name="Ma J."/>
        </authorList>
    </citation>
    <scope>NUCLEOTIDE SEQUENCE [LARGE SCALE GENOMIC DNA]</scope>
    <source>
        <strain evidence="4">JCM 18961</strain>
    </source>
</reference>
<evidence type="ECO:0008006" key="5">
    <source>
        <dbReference type="Google" id="ProtNLM"/>
    </source>
</evidence>
<evidence type="ECO:0000313" key="4">
    <source>
        <dbReference type="Proteomes" id="UP001500556"/>
    </source>
</evidence>
<dbReference type="InterPro" id="IPR021373">
    <property type="entry name" value="DUF2993"/>
</dbReference>
<feature type="signal peptide" evidence="2">
    <location>
        <begin position="1"/>
        <end position="34"/>
    </location>
</feature>
<feature type="region of interest" description="Disordered" evidence="1">
    <location>
        <begin position="31"/>
        <end position="51"/>
    </location>
</feature>
<dbReference type="RefSeq" id="WP_345500327.1">
    <property type="nucleotide sequence ID" value="NZ_BAABLO010000001.1"/>
</dbReference>
<gene>
    <name evidence="3" type="ORF">GCM10025782_00240</name>
</gene>